<dbReference type="SUPFAM" id="SSF52540">
    <property type="entry name" value="P-loop containing nucleoside triphosphate hydrolases"/>
    <property type="match status" value="1"/>
</dbReference>
<dbReference type="PRINTS" id="PR00449">
    <property type="entry name" value="RASTRNSFRMNG"/>
</dbReference>
<dbReference type="FunFam" id="2.40.50.140:FF:000050">
    <property type="entry name" value="Lysine--tRNA ligase"/>
    <property type="match status" value="1"/>
</dbReference>
<dbReference type="EMBL" id="JAAMPC010000004">
    <property type="protein sequence ID" value="KAG2317998.1"/>
    <property type="molecule type" value="Genomic_DNA"/>
</dbReference>
<dbReference type="FunFam" id="3.40.50.300:FF:001447">
    <property type="entry name" value="Ras-related protein Rab-1B"/>
    <property type="match status" value="1"/>
</dbReference>
<dbReference type="NCBIfam" id="TIGR00499">
    <property type="entry name" value="lysS_bact"/>
    <property type="match status" value="1"/>
</dbReference>
<dbReference type="NCBIfam" id="TIGR00231">
    <property type="entry name" value="small_GTP"/>
    <property type="match status" value="1"/>
</dbReference>
<keyword evidence="5" id="KW-0963">Cytoplasm</keyword>
<gene>
    <name evidence="19" type="ORF">Bca52824_021120</name>
</gene>
<dbReference type="SMART" id="SM00175">
    <property type="entry name" value="RAB"/>
    <property type="match status" value="1"/>
</dbReference>
<evidence type="ECO:0000256" key="6">
    <source>
        <dbReference type="ARBA" id="ARBA00022598"/>
    </source>
</evidence>
<dbReference type="CDD" id="cd04322">
    <property type="entry name" value="LysRS_N"/>
    <property type="match status" value="1"/>
</dbReference>
<dbReference type="GO" id="GO:0000049">
    <property type="term" value="F:tRNA binding"/>
    <property type="evidence" value="ECO:0007669"/>
    <property type="project" value="TreeGrafter"/>
</dbReference>
<accession>A0A8X7VWC8</accession>
<dbReference type="InterPro" id="IPR004365">
    <property type="entry name" value="NA-bd_OB_tRNA"/>
</dbReference>
<dbReference type="InterPro" id="IPR027417">
    <property type="entry name" value="P-loop_NTPase"/>
</dbReference>
<dbReference type="PROSITE" id="PS51419">
    <property type="entry name" value="RAB"/>
    <property type="match status" value="1"/>
</dbReference>
<keyword evidence="10" id="KW-0342">GTP-binding</keyword>
<keyword evidence="7" id="KW-0547">Nucleotide-binding</keyword>
<dbReference type="Gene3D" id="3.30.930.10">
    <property type="entry name" value="Bira Bifunctional Protein, Domain 2"/>
    <property type="match status" value="1"/>
</dbReference>
<dbReference type="GO" id="GO:0003924">
    <property type="term" value="F:GTPase activity"/>
    <property type="evidence" value="ECO:0007669"/>
    <property type="project" value="InterPro"/>
</dbReference>
<dbReference type="SUPFAM" id="SSF50249">
    <property type="entry name" value="Nucleic acid-binding proteins"/>
    <property type="match status" value="1"/>
</dbReference>
<evidence type="ECO:0000256" key="8">
    <source>
        <dbReference type="ARBA" id="ARBA00022840"/>
    </source>
</evidence>
<evidence type="ECO:0000256" key="7">
    <source>
        <dbReference type="ARBA" id="ARBA00022741"/>
    </source>
</evidence>
<evidence type="ECO:0000256" key="17">
    <source>
        <dbReference type="SAM" id="MobiDB-lite"/>
    </source>
</evidence>
<dbReference type="Pfam" id="PF00071">
    <property type="entry name" value="Ras"/>
    <property type="match status" value="1"/>
</dbReference>
<keyword evidence="8" id="KW-0067">ATP-binding</keyword>
<dbReference type="PROSITE" id="PS51421">
    <property type="entry name" value="RAS"/>
    <property type="match status" value="1"/>
</dbReference>
<feature type="compositionally biased region" description="Polar residues" evidence="17">
    <location>
        <begin position="195"/>
        <end position="214"/>
    </location>
</feature>
<evidence type="ECO:0000256" key="2">
    <source>
        <dbReference type="ARBA" id="ARBA00006270"/>
    </source>
</evidence>
<dbReference type="Pfam" id="PF01336">
    <property type="entry name" value="tRNA_anti-codon"/>
    <property type="match status" value="1"/>
</dbReference>
<feature type="domain" description="Aminoacyl-transfer RNA synthetases class-II family profile" evidence="18">
    <location>
        <begin position="461"/>
        <end position="790"/>
    </location>
</feature>
<sequence length="808" mass="91256">MSTEYDYLFKLLLIGDSSVGKSCLLLRFADDAYIDSYISTIGVDFKIRTIELDGKTVKLQIWDTAGQERFRTITSSYYRGAHGIIIVYDCTEMESFNNVKQWLSEIDRYANESVCKLLIGNKNDMVESKVVSTETGKALADELGIPFLETSAKDSINVEQAFLTIAGEIKKRMGSQPNANKASGSGTVQMKGLADQTTQAISKLSMDSTTTPSTVDGAAAPSKNALKKELKMKQREEERRRKEEEKAKQAPKATSQKAVAADDEDMDPTQYFENRLKYLAAEKAKGENPYPHKFAVTMSIPEYIEKYGGLNNGDHVEDAEVSLAGRIMSKRASSSKLFFYDLHGEDFKVQVMADASKSGLDEAEFSKLHANTKRGDIVGVTGFPGKTKRGELSIFPRSFILLSHCLHMMPRKAESVNSKKPENWIPGEPRNPEAYVLKDQESRYRQRYLDLMLNVEVRQIFKTRANIISYVRRFLDNQRFLEVETPMMNMIAGGAAARPFVTHHNDLDMKLYMRIAPELFLKQLIVGGLERVYEIGKQFRNEGIDLTHNPEFTTCEFYMAFADYNDLMKMTEDMLSGMVKELTGGYKIKYHANGYDKEPIEIDFTPPFRRIEMIGELEKVANLNIPKDLASEEANKYLIDACAKFDVKCPPPQTTARLLDKLVGEFLEVTCVNPTFIINHPEIMSPLAKWHRSNNVLTERFELFINKHELCNAYTELNDPVVQRQRFADQLKDRQSGDDEAMALDETFCNALEYGLAPTGGWGLGIDRLAMLFTDSQNIKEVILFPAMRPQDDPAAVKASLQAENKGE</sequence>
<dbReference type="NCBIfam" id="NF001756">
    <property type="entry name" value="PRK00484.1"/>
    <property type="match status" value="1"/>
</dbReference>
<evidence type="ECO:0000313" key="19">
    <source>
        <dbReference type="EMBL" id="KAG2317998.1"/>
    </source>
</evidence>
<dbReference type="OrthoDB" id="21243at2759"/>
<dbReference type="InterPro" id="IPR005225">
    <property type="entry name" value="Small_GTP-bd"/>
</dbReference>
<evidence type="ECO:0000256" key="9">
    <source>
        <dbReference type="ARBA" id="ARBA00022917"/>
    </source>
</evidence>
<dbReference type="GO" id="GO:0005524">
    <property type="term" value="F:ATP binding"/>
    <property type="evidence" value="ECO:0007669"/>
    <property type="project" value="UniProtKB-KW"/>
</dbReference>
<evidence type="ECO:0000256" key="1">
    <source>
        <dbReference type="ARBA" id="ARBA00004496"/>
    </source>
</evidence>
<dbReference type="InterPro" id="IPR012340">
    <property type="entry name" value="NA-bd_OB-fold"/>
</dbReference>
<evidence type="ECO:0000256" key="4">
    <source>
        <dbReference type="ARBA" id="ARBA00013166"/>
    </source>
</evidence>
<evidence type="ECO:0000256" key="16">
    <source>
        <dbReference type="RuleBase" id="RU003748"/>
    </source>
</evidence>
<comment type="similarity">
    <text evidence="3">Belongs to the class-II aminoacyl-tRNA synthetase family.</text>
</comment>
<dbReference type="SMART" id="SM00174">
    <property type="entry name" value="RHO"/>
    <property type="match status" value="1"/>
</dbReference>
<evidence type="ECO:0000256" key="5">
    <source>
        <dbReference type="ARBA" id="ARBA00022490"/>
    </source>
</evidence>
<dbReference type="GO" id="GO:0005525">
    <property type="term" value="F:GTP binding"/>
    <property type="evidence" value="ECO:0007669"/>
    <property type="project" value="UniProtKB-KW"/>
</dbReference>
<dbReference type="Gene3D" id="2.40.50.140">
    <property type="entry name" value="Nucleic acid-binding proteins"/>
    <property type="match status" value="1"/>
</dbReference>
<comment type="catalytic activity">
    <reaction evidence="15 16">
        <text>tRNA(Lys) + L-lysine + ATP = L-lysyl-tRNA(Lys) + AMP + diphosphate</text>
        <dbReference type="Rhea" id="RHEA:20792"/>
        <dbReference type="Rhea" id="RHEA-COMP:9696"/>
        <dbReference type="Rhea" id="RHEA-COMP:9697"/>
        <dbReference type="ChEBI" id="CHEBI:30616"/>
        <dbReference type="ChEBI" id="CHEBI:32551"/>
        <dbReference type="ChEBI" id="CHEBI:33019"/>
        <dbReference type="ChEBI" id="CHEBI:78442"/>
        <dbReference type="ChEBI" id="CHEBI:78529"/>
        <dbReference type="ChEBI" id="CHEBI:456215"/>
        <dbReference type="EC" id="6.1.1.6"/>
    </reaction>
</comment>
<evidence type="ECO:0000256" key="15">
    <source>
        <dbReference type="ARBA" id="ARBA00048573"/>
    </source>
</evidence>
<dbReference type="InterPro" id="IPR057289">
    <property type="entry name" value="Rab1/Ypt1"/>
</dbReference>
<dbReference type="InterPro" id="IPR044136">
    <property type="entry name" value="Lys-tRNA-ligase_II_N"/>
</dbReference>
<dbReference type="GO" id="GO:0012505">
    <property type="term" value="C:endomembrane system"/>
    <property type="evidence" value="ECO:0007669"/>
    <property type="project" value="UniProtKB-SubCell"/>
</dbReference>
<dbReference type="EC" id="6.1.1.6" evidence="4 16"/>
<protein>
    <recommendedName>
        <fullName evidence="4 16">Lysine--tRNA ligase</fullName>
        <ecNumber evidence="4 16">6.1.1.6</ecNumber>
    </recommendedName>
    <alternativeName>
        <fullName evidence="13 16">Lysyl-tRNA synthetase</fullName>
    </alternativeName>
</protein>
<dbReference type="InterPro" id="IPR002313">
    <property type="entry name" value="Lys-tRNA-ligase_II"/>
</dbReference>
<dbReference type="Proteomes" id="UP000886595">
    <property type="component" value="Unassembled WGS sequence"/>
</dbReference>
<dbReference type="Gene3D" id="3.40.50.300">
    <property type="entry name" value="P-loop containing nucleotide triphosphate hydrolases"/>
    <property type="match status" value="1"/>
</dbReference>
<dbReference type="PANTHER" id="PTHR42918:SF9">
    <property type="entry name" value="LYSINE--TRNA LIGASE"/>
    <property type="match status" value="1"/>
</dbReference>
<evidence type="ECO:0000313" key="20">
    <source>
        <dbReference type="Proteomes" id="UP000886595"/>
    </source>
</evidence>
<feature type="region of interest" description="Disordered" evidence="17">
    <location>
        <begin position="173"/>
        <end position="266"/>
    </location>
</feature>
<keyword evidence="11" id="KW-0030">Aminoacyl-tRNA synthetase</keyword>
<dbReference type="HAMAP" id="MF_00252">
    <property type="entry name" value="Lys_tRNA_synth_class2"/>
    <property type="match status" value="1"/>
</dbReference>
<feature type="compositionally biased region" description="Polar residues" evidence="17">
    <location>
        <begin position="175"/>
        <end position="188"/>
    </location>
</feature>
<dbReference type="PANTHER" id="PTHR42918">
    <property type="entry name" value="LYSYL-TRNA SYNTHETASE"/>
    <property type="match status" value="1"/>
</dbReference>
<dbReference type="CDD" id="cd00775">
    <property type="entry name" value="LysRS_core"/>
    <property type="match status" value="1"/>
</dbReference>
<dbReference type="InterPro" id="IPR006195">
    <property type="entry name" value="aa-tRNA-synth_II"/>
</dbReference>
<evidence type="ECO:0000259" key="18">
    <source>
        <dbReference type="PROSITE" id="PS50862"/>
    </source>
</evidence>
<dbReference type="SMART" id="SM00173">
    <property type="entry name" value="RAS"/>
    <property type="match status" value="1"/>
</dbReference>
<dbReference type="GO" id="GO:0006430">
    <property type="term" value="P:lysyl-tRNA aminoacylation"/>
    <property type="evidence" value="ECO:0007669"/>
    <property type="project" value="InterPro"/>
</dbReference>
<name>A0A8X7VWC8_BRACI</name>
<dbReference type="GO" id="GO:0004824">
    <property type="term" value="F:lysine-tRNA ligase activity"/>
    <property type="evidence" value="ECO:0007669"/>
    <property type="project" value="UniProtKB-EC"/>
</dbReference>
<comment type="subcellular location">
    <subcellularLocation>
        <location evidence="1">Cytoplasm</location>
    </subcellularLocation>
    <subcellularLocation>
        <location evidence="14">Endomembrane system</location>
        <topology evidence="14">Lipid-anchor</topology>
    </subcellularLocation>
</comment>
<dbReference type="Pfam" id="PF00152">
    <property type="entry name" value="tRNA-synt_2"/>
    <property type="match status" value="1"/>
</dbReference>
<evidence type="ECO:0000256" key="10">
    <source>
        <dbReference type="ARBA" id="ARBA00023134"/>
    </source>
</evidence>
<keyword evidence="20" id="KW-1185">Reference proteome</keyword>
<dbReference type="InterPro" id="IPR045864">
    <property type="entry name" value="aa-tRNA-synth_II/BPL/LPL"/>
</dbReference>
<dbReference type="InterPro" id="IPR018149">
    <property type="entry name" value="Lys-tRNA-synth_II_C"/>
</dbReference>
<dbReference type="PROSITE" id="PS51420">
    <property type="entry name" value="RHO"/>
    <property type="match status" value="1"/>
</dbReference>
<evidence type="ECO:0000256" key="13">
    <source>
        <dbReference type="ARBA" id="ARBA00030563"/>
    </source>
</evidence>
<organism evidence="19 20">
    <name type="scientific">Brassica carinata</name>
    <name type="common">Ethiopian mustard</name>
    <name type="synonym">Abyssinian cabbage</name>
    <dbReference type="NCBI Taxonomy" id="52824"/>
    <lineage>
        <taxon>Eukaryota</taxon>
        <taxon>Viridiplantae</taxon>
        <taxon>Streptophyta</taxon>
        <taxon>Embryophyta</taxon>
        <taxon>Tracheophyta</taxon>
        <taxon>Spermatophyta</taxon>
        <taxon>Magnoliopsida</taxon>
        <taxon>eudicotyledons</taxon>
        <taxon>Gunneridae</taxon>
        <taxon>Pentapetalae</taxon>
        <taxon>rosids</taxon>
        <taxon>malvids</taxon>
        <taxon>Brassicales</taxon>
        <taxon>Brassicaceae</taxon>
        <taxon>Brassiceae</taxon>
        <taxon>Brassica</taxon>
    </lineage>
</organism>
<evidence type="ECO:0000256" key="14">
    <source>
        <dbReference type="ARBA" id="ARBA00037868"/>
    </source>
</evidence>
<keyword evidence="12" id="KW-0449">Lipoprotein</keyword>
<feature type="compositionally biased region" description="Basic and acidic residues" evidence="17">
    <location>
        <begin position="226"/>
        <end position="248"/>
    </location>
</feature>
<dbReference type="SUPFAM" id="SSF55681">
    <property type="entry name" value="Class II aaRS and biotin synthetases"/>
    <property type="match status" value="1"/>
</dbReference>
<keyword evidence="6" id="KW-0436">Ligase</keyword>
<dbReference type="InterPro" id="IPR001806">
    <property type="entry name" value="Small_GTPase"/>
</dbReference>
<reference evidence="19 20" key="1">
    <citation type="submission" date="2020-02" db="EMBL/GenBank/DDBJ databases">
        <authorList>
            <person name="Ma Q."/>
            <person name="Huang Y."/>
            <person name="Song X."/>
            <person name="Pei D."/>
        </authorList>
    </citation>
    <scope>NUCLEOTIDE SEQUENCE [LARGE SCALE GENOMIC DNA]</scope>
    <source>
        <strain evidence="19">Sxm20200214</strain>
        <tissue evidence="19">Leaf</tissue>
    </source>
</reference>
<comment type="similarity">
    <text evidence="2">Belongs to the small GTPase superfamily. Rab family.</text>
</comment>
<keyword evidence="9" id="KW-0648">Protein biosynthesis</keyword>
<comment type="caution">
    <text evidence="19">The sequence shown here is derived from an EMBL/GenBank/DDBJ whole genome shotgun (WGS) entry which is preliminary data.</text>
</comment>
<dbReference type="PROSITE" id="PS50862">
    <property type="entry name" value="AA_TRNA_LIGASE_II"/>
    <property type="match status" value="1"/>
</dbReference>
<proteinExistence type="inferred from homology"/>
<dbReference type="AlphaFoldDB" id="A0A8X7VWC8"/>
<dbReference type="GO" id="GO:0005829">
    <property type="term" value="C:cytosol"/>
    <property type="evidence" value="ECO:0007669"/>
    <property type="project" value="TreeGrafter"/>
</dbReference>
<evidence type="ECO:0000256" key="11">
    <source>
        <dbReference type="ARBA" id="ARBA00023146"/>
    </source>
</evidence>
<evidence type="ECO:0000256" key="3">
    <source>
        <dbReference type="ARBA" id="ARBA00008226"/>
    </source>
</evidence>
<dbReference type="InterPro" id="IPR004364">
    <property type="entry name" value="Aa-tRNA-synt_II"/>
</dbReference>
<dbReference type="FunFam" id="3.30.930.10:FF:000051">
    <property type="entry name" value="Lysine--tRNA ligase"/>
    <property type="match status" value="1"/>
</dbReference>
<dbReference type="CDD" id="cd01869">
    <property type="entry name" value="Rab1_Ypt1"/>
    <property type="match status" value="1"/>
</dbReference>
<evidence type="ECO:0000256" key="12">
    <source>
        <dbReference type="ARBA" id="ARBA00023288"/>
    </source>
</evidence>
<dbReference type="SMART" id="SM00176">
    <property type="entry name" value="RAN"/>
    <property type="match status" value="1"/>
</dbReference>